<dbReference type="InterPro" id="IPR011033">
    <property type="entry name" value="PRC_barrel-like_sf"/>
</dbReference>
<comment type="subunit">
    <text evidence="5">Binds ribosomal protein uS19.</text>
</comment>
<evidence type="ECO:0000256" key="4">
    <source>
        <dbReference type="ARBA" id="ARBA00023186"/>
    </source>
</evidence>
<comment type="subcellular location">
    <subcellularLocation>
        <location evidence="5">Cytoplasm</location>
    </subcellularLocation>
</comment>
<dbReference type="InterPro" id="IPR056792">
    <property type="entry name" value="PRC_RimM"/>
</dbReference>
<sequence>MMSDWVVLGRVSGLFGVNGWVRVFSHTAPREGITHYDPVFLNQKGEWRERKIEAGRTHNAGVVLKFAGCDDRDQAIALLQSEIAVRRAQLPPPSPGEYYWTDLEGLRVVTLDGVELGIVASLFATGANDVMVVKGERERLLPFVKGSVIVEINLEQRLLRVDWDPDF</sequence>
<dbReference type="PANTHER" id="PTHR33692:SF1">
    <property type="entry name" value="RIBOSOME MATURATION FACTOR RIMM"/>
    <property type="match status" value="1"/>
</dbReference>
<evidence type="ECO:0000256" key="1">
    <source>
        <dbReference type="ARBA" id="ARBA00022490"/>
    </source>
</evidence>
<comment type="function">
    <text evidence="5">An accessory protein needed during the final step in the assembly of 30S ribosomal subunit, possibly for assembly of the head region. Essential for efficient processing of 16S rRNA. May be needed both before and after RbfA during the maturation of 16S rRNA. It has affinity for free ribosomal 30S subunits but not for 70S ribosomes.</text>
</comment>
<dbReference type="RefSeq" id="WP_034434778.1">
    <property type="nucleotide sequence ID" value="NZ_CBTK010000255.1"/>
</dbReference>
<dbReference type="NCBIfam" id="TIGR02273">
    <property type="entry name" value="16S_RimM"/>
    <property type="match status" value="1"/>
</dbReference>
<organism evidence="8 9">
    <name type="scientific">Candidatus Contendobacter odensis Run_B_J11</name>
    <dbReference type="NCBI Taxonomy" id="1400861"/>
    <lineage>
        <taxon>Bacteria</taxon>
        <taxon>Pseudomonadati</taxon>
        <taxon>Pseudomonadota</taxon>
        <taxon>Gammaproteobacteria</taxon>
        <taxon>Candidatus Competibacteraceae</taxon>
        <taxon>Candidatus Contendibacter</taxon>
    </lineage>
</organism>
<dbReference type="AlphaFoldDB" id="A0A7U7J3J5"/>
<dbReference type="InterPro" id="IPR011961">
    <property type="entry name" value="RimM"/>
</dbReference>
<dbReference type="Gene3D" id="2.40.30.60">
    <property type="entry name" value="RimM"/>
    <property type="match status" value="1"/>
</dbReference>
<dbReference type="OrthoDB" id="9783509at2"/>
<dbReference type="Proteomes" id="UP000019184">
    <property type="component" value="Unassembled WGS sequence"/>
</dbReference>
<dbReference type="EMBL" id="CBTK010000255">
    <property type="protein sequence ID" value="CDH46219.1"/>
    <property type="molecule type" value="Genomic_DNA"/>
</dbReference>
<dbReference type="SUPFAM" id="SSF50346">
    <property type="entry name" value="PRC-barrel domain"/>
    <property type="match status" value="1"/>
</dbReference>
<keyword evidence="9" id="KW-1185">Reference proteome</keyword>
<keyword evidence="4 5" id="KW-0143">Chaperone</keyword>
<dbReference type="Gene3D" id="2.30.30.240">
    <property type="entry name" value="PRC-barrel domain"/>
    <property type="match status" value="1"/>
</dbReference>
<protein>
    <recommendedName>
        <fullName evidence="5">Ribosome maturation factor RimM</fullName>
    </recommendedName>
</protein>
<dbReference type="SUPFAM" id="SSF50447">
    <property type="entry name" value="Translation proteins"/>
    <property type="match status" value="1"/>
</dbReference>
<dbReference type="GO" id="GO:0005737">
    <property type="term" value="C:cytoplasm"/>
    <property type="evidence" value="ECO:0007669"/>
    <property type="project" value="UniProtKB-SubCell"/>
</dbReference>
<dbReference type="PANTHER" id="PTHR33692">
    <property type="entry name" value="RIBOSOME MATURATION FACTOR RIMM"/>
    <property type="match status" value="1"/>
</dbReference>
<keyword evidence="3 5" id="KW-0698">rRNA processing</keyword>
<dbReference type="InterPro" id="IPR036976">
    <property type="entry name" value="RimM_N_sf"/>
</dbReference>
<dbReference type="HAMAP" id="MF_00014">
    <property type="entry name" value="Ribosome_mat_RimM"/>
    <property type="match status" value="1"/>
</dbReference>
<evidence type="ECO:0000256" key="3">
    <source>
        <dbReference type="ARBA" id="ARBA00022552"/>
    </source>
</evidence>
<evidence type="ECO:0000259" key="6">
    <source>
        <dbReference type="Pfam" id="PF01782"/>
    </source>
</evidence>
<dbReference type="Pfam" id="PF01782">
    <property type="entry name" value="RimM"/>
    <property type="match status" value="1"/>
</dbReference>
<dbReference type="InterPro" id="IPR009000">
    <property type="entry name" value="Transl_B-barrel_sf"/>
</dbReference>
<gene>
    <name evidence="5 8" type="primary">rimM</name>
    <name evidence="8" type="ORF">BN874_400011</name>
</gene>
<dbReference type="GO" id="GO:0043022">
    <property type="term" value="F:ribosome binding"/>
    <property type="evidence" value="ECO:0007669"/>
    <property type="project" value="InterPro"/>
</dbReference>
<dbReference type="InterPro" id="IPR002676">
    <property type="entry name" value="RimM_N"/>
</dbReference>
<evidence type="ECO:0000256" key="2">
    <source>
        <dbReference type="ARBA" id="ARBA00022517"/>
    </source>
</evidence>
<name>A0A7U7J3J5_9GAMM</name>
<dbReference type="GO" id="GO:0042274">
    <property type="term" value="P:ribosomal small subunit biogenesis"/>
    <property type="evidence" value="ECO:0007669"/>
    <property type="project" value="UniProtKB-UniRule"/>
</dbReference>
<feature type="domain" description="RimM N-terminal" evidence="6">
    <location>
        <begin position="8"/>
        <end position="88"/>
    </location>
</feature>
<evidence type="ECO:0000259" key="7">
    <source>
        <dbReference type="Pfam" id="PF24986"/>
    </source>
</evidence>
<comment type="caution">
    <text evidence="8">The sequence shown here is derived from an EMBL/GenBank/DDBJ whole genome shotgun (WGS) entry which is preliminary data.</text>
</comment>
<dbReference type="GO" id="GO:0006364">
    <property type="term" value="P:rRNA processing"/>
    <property type="evidence" value="ECO:0007669"/>
    <property type="project" value="UniProtKB-UniRule"/>
</dbReference>
<keyword evidence="1 5" id="KW-0963">Cytoplasm</keyword>
<comment type="similarity">
    <text evidence="5">Belongs to the RimM family.</text>
</comment>
<dbReference type="Pfam" id="PF24986">
    <property type="entry name" value="PRC_RimM"/>
    <property type="match status" value="1"/>
</dbReference>
<comment type="domain">
    <text evidence="5">The PRC barrel domain binds ribosomal protein uS19.</text>
</comment>
<accession>A0A7U7J3J5</accession>
<evidence type="ECO:0000313" key="9">
    <source>
        <dbReference type="Proteomes" id="UP000019184"/>
    </source>
</evidence>
<dbReference type="GO" id="GO:0005840">
    <property type="term" value="C:ribosome"/>
    <property type="evidence" value="ECO:0007669"/>
    <property type="project" value="InterPro"/>
</dbReference>
<feature type="domain" description="Ribosome maturation factor RimM PRC barrel" evidence="7">
    <location>
        <begin position="100"/>
        <end position="165"/>
    </location>
</feature>
<keyword evidence="2 5" id="KW-0690">Ribosome biogenesis</keyword>
<reference evidence="8 9" key="1">
    <citation type="journal article" date="2014" name="ISME J.">
        <title>Candidatus Competibacter-lineage genomes retrieved from metagenomes reveal functional metabolic diversity.</title>
        <authorList>
            <person name="McIlroy S.J."/>
            <person name="Albertsen M."/>
            <person name="Andresen E.K."/>
            <person name="Saunders A.M."/>
            <person name="Kristiansen R."/>
            <person name="Stokholm-Bjerregaard M."/>
            <person name="Nielsen K.L."/>
            <person name="Nielsen P.H."/>
        </authorList>
    </citation>
    <scope>NUCLEOTIDE SEQUENCE [LARGE SCALE GENOMIC DNA]</scope>
    <source>
        <strain evidence="8 9">Run_B_J11</strain>
    </source>
</reference>
<evidence type="ECO:0000313" key="8">
    <source>
        <dbReference type="EMBL" id="CDH46219.1"/>
    </source>
</evidence>
<proteinExistence type="inferred from homology"/>
<evidence type="ECO:0000256" key="5">
    <source>
        <dbReference type="HAMAP-Rule" id="MF_00014"/>
    </source>
</evidence>